<dbReference type="RefSeq" id="XP_009777121.1">
    <property type="nucleotide sequence ID" value="XM_009778819.1"/>
</dbReference>
<sequence length="164" mass="17352">LLLAAAPSKRQLLLLLRVLSSTRRAAAPFSASTSCFCFTFLLLLLHSSSMDDPSAFGSAPSLASIGRGVSAGGGQISLGYLFGSGEPGNNSQPTRSQEKAPTNEPASKPAAASSPNDHHLANQNSPRRSSSSCPNDYRLLHRPNNHNNFHNYMHTHGGKVKQSG</sequence>
<proteinExistence type="predicted"/>
<evidence type="ECO:0000313" key="3">
    <source>
        <dbReference type="RefSeq" id="XP_009777121.1"/>
    </source>
</evidence>
<reference evidence="3" key="2">
    <citation type="submission" date="2025-08" db="UniProtKB">
        <authorList>
            <consortium name="RefSeq"/>
        </authorList>
    </citation>
    <scope>IDENTIFICATION</scope>
    <source>
        <tissue evidence="3">Leaf</tissue>
    </source>
</reference>
<reference evidence="2" key="1">
    <citation type="journal article" date="2013" name="Genome Biol.">
        <title>Reference genomes and transcriptomes of Nicotiana sylvestris and Nicotiana tomentosiformis.</title>
        <authorList>
            <person name="Sierro N."/>
            <person name="Battey J.N."/>
            <person name="Ouadi S."/>
            <person name="Bovet L."/>
            <person name="Goepfert S."/>
            <person name="Bakaher N."/>
            <person name="Peitsch M.C."/>
            <person name="Ivanov N.V."/>
        </authorList>
    </citation>
    <scope>NUCLEOTIDE SEQUENCE [LARGE SCALE GENOMIC DNA]</scope>
</reference>
<dbReference type="Proteomes" id="UP000189701">
    <property type="component" value="Unplaced"/>
</dbReference>
<feature type="compositionally biased region" description="Low complexity" evidence="1">
    <location>
        <begin position="105"/>
        <end position="115"/>
    </location>
</feature>
<keyword evidence="2" id="KW-1185">Reference proteome</keyword>
<protein>
    <submittedName>
        <fullName evidence="3">Uncharacterized protein LOC104226758</fullName>
    </submittedName>
</protein>
<dbReference type="OrthoDB" id="62622at2759"/>
<organism evidence="2 3">
    <name type="scientific">Nicotiana sylvestris</name>
    <name type="common">Wood tobacco</name>
    <name type="synonym">South American tobacco</name>
    <dbReference type="NCBI Taxonomy" id="4096"/>
    <lineage>
        <taxon>Eukaryota</taxon>
        <taxon>Viridiplantae</taxon>
        <taxon>Streptophyta</taxon>
        <taxon>Embryophyta</taxon>
        <taxon>Tracheophyta</taxon>
        <taxon>Spermatophyta</taxon>
        <taxon>Magnoliopsida</taxon>
        <taxon>eudicotyledons</taxon>
        <taxon>Gunneridae</taxon>
        <taxon>Pentapetalae</taxon>
        <taxon>asterids</taxon>
        <taxon>lamiids</taxon>
        <taxon>Solanales</taxon>
        <taxon>Solanaceae</taxon>
        <taxon>Nicotianoideae</taxon>
        <taxon>Nicotianeae</taxon>
        <taxon>Nicotiana</taxon>
    </lineage>
</organism>
<accession>A0A1U7WIM8</accession>
<dbReference type="AlphaFoldDB" id="A0A1U7WIM8"/>
<evidence type="ECO:0000256" key="1">
    <source>
        <dbReference type="SAM" id="MobiDB-lite"/>
    </source>
</evidence>
<feature type="compositionally biased region" description="Low complexity" evidence="1">
    <location>
        <begin position="124"/>
        <end position="135"/>
    </location>
</feature>
<name>A0A1U7WIM8_NICSY</name>
<evidence type="ECO:0000313" key="2">
    <source>
        <dbReference type="Proteomes" id="UP000189701"/>
    </source>
</evidence>
<feature type="region of interest" description="Disordered" evidence="1">
    <location>
        <begin position="80"/>
        <end position="164"/>
    </location>
</feature>
<gene>
    <name evidence="3" type="primary">LOC104226758</name>
</gene>
<feature type="non-terminal residue" evidence="3">
    <location>
        <position position="1"/>
    </location>
</feature>